<comment type="similarity">
    <text evidence="5">Belongs to the ARTD/PARP family.</text>
</comment>
<dbReference type="PROSITE" id="PS51059">
    <property type="entry name" value="PARP_CATALYTIC"/>
    <property type="match status" value="1"/>
</dbReference>
<keyword evidence="10" id="KW-1185">Reference proteome</keyword>
<dbReference type="AlphaFoldDB" id="A0A9D4F593"/>
<evidence type="ECO:0000256" key="1">
    <source>
        <dbReference type="ARBA" id="ARBA00022676"/>
    </source>
</evidence>
<dbReference type="Pfam" id="PF00644">
    <property type="entry name" value="PARP"/>
    <property type="match status" value="1"/>
</dbReference>
<gene>
    <name evidence="9" type="ORF">DPMN_145619</name>
</gene>
<evidence type="ECO:0000256" key="3">
    <source>
        <dbReference type="ARBA" id="ARBA00022695"/>
    </source>
</evidence>
<feature type="domain" description="UBA" evidence="7">
    <location>
        <begin position="189"/>
        <end position="232"/>
    </location>
</feature>
<dbReference type="GO" id="GO:0003950">
    <property type="term" value="F:NAD+ poly-ADP-ribosyltransferase activity"/>
    <property type="evidence" value="ECO:0007669"/>
    <property type="project" value="UniProtKB-UniRule"/>
</dbReference>
<dbReference type="EC" id="2.4.2.-" evidence="6"/>
<dbReference type="InterPro" id="IPR015940">
    <property type="entry name" value="UBA"/>
</dbReference>
<dbReference type="SUPFAM" id="SSF56399">
    <property type="entry name" value="ADP-ribosylation"/>
    <property type="match status" value="1"/>
</dbReference>
<sequence>MESMQNLHVERSVSCDSEVSVYADAMPDIRAASDIESDECVEEDDDYYQSDSSDHKEETMHHLLHRDLDILTFLYGDNSVQYRRFAALDEIDVDLHIPIRFLDSIFADAWKVNKSEPLIVRLHLSSGSYIESSRIPAIAVFQPLNTKNFGFGCQIQKIIEKYLTQHWAQLYHEYENHCEKLSAQMEVEDMSSKCATSVAKLIDMGFEKTRAENALNIAGGHIIEASNLLLEHPDKCGPDVNLDKSAMGAEDTQLKHSNVTRDLNKSGLVKRQSSHPGGITKEKFWSYFKRTMSHVGSKSPSKSMEDLNLMPLQTKDGCDVQIAPSIADGFLVQLFRYVRQRIPTVNEYCVICDERHIFHSSAMLKPTVCQRELCVFAFQTLGVMANAAEDIATDAEVIDLLIHMTRLACKSSRRELIFDPFPTVVDPCNPSELLFNPKEKNFNAVQKVIDSIPAMDKMIGKSASLKRDMDATNPFMYPFVQWIITSNRSHIVKLPQEKQLPFMKTQHQFLLISSPPAKEMVFHEAKKQYNSTFAFHGSAIENWHSIIRQGLINASGTKFQVNGAAYGQGIYLSPNASTSMGYSQMVGYSNPKDKKSKTDGSRFLSGDNIRCIAICEVVLGKNLKKNQSIWVMPNPDYVCTRFFFVYENGTAPDSSVVTTDLKILEQLRQACNAI</sequence>
<evidence type="ECO:0000256" key="5">
    <source>
        <dbReference type="ARBA" id="ARBA00024347"/>
    </source>
</evidence>
<evidence type="ECO:0000256" key="2">
    <source>
        <dbReference type="ARBA" id="ARBA00022679"/>
    </source>
</evidence>
<dbReference type="GO" id="GO:0016779">
    <property type="term" value="F:nucleotidyltransferase activity"/>
    <property type="evidence" value="ECO:0007669"/>
    <property type="project" value="UniProtKB-KW"/>
</dbReference>
<organism evidence="9 10">
    <name type="scientific">Dreissena polymorpha</name>
    <name type="common">Zebra mussel</name>
    <name type="synonym">Mytilus polymorpha</name>
    <dbReference type="NCBI Taxonomy" id="45954"/>
    <lineage>
        <taxon>Eukaryota</taxon>
        <taxon>Metazoa</taxon>
        <taxon>Spiralia</taxon>
        <taxon>Lophotrochozoa</taxon>
        <taxon>Mollusca</taxon>
        <taxon>Bivalvia</taxon>
        <taxon>Autobranchia</taxon>
        <taxon>Heteroconchia</taxon>
        <taxon>Euheterodonta</taxon>
        <taxon>Imparidentia</taxon>
        <taxon>Neoheterodontei</taxon>
        <taxon>Myida</taxon>
        <taxon>Dreissenoidea</taxon>
        <taxon>Dreissenidae</taxon>
        <taxon>Dreissena</taxon>
    </lineage>
</organism>
<evidence type="ECO:0000256" key="4">
    <source>
        <dbReference type="ARBA" id="ARBA00023027"/>
    </source>
</evidence>
<feature type="domain" description="PARP catalytic" evidence="8">
    <location>
        <begin position="456"/>
        <end position="674"/>
    </location>
</feature>
<name>A0A9D4F593_DREPO</name>
<dbReference type="SMART" id="SM00165">
    <property type="entry name" value="UBA"/>
    <property type="match status" value="1"/>
</dbReference>
<keyword evidence="2 6" id="KW-0808">Transferase</keyword>
<keyword evidence="4 6" id="KW-0520">NAD</keyword>
<dbReference type="Proteomes" id="UP000828390">
    <property type="component" value="Unassembled WGS sequence"/>
</dbReference>
<evidence type="ECO:0000256" key="6">
    <source>
        <dbReference type="RuleBase" id="RU362114"/>
    </source>
</evidence>
<dbReference type="EMBL" id="JAIWYP010000007">
    <property type="protein sequence ID" value="KAH3792128.1"/>
    <property type="molecule type" value="Genomic_DNA"/>
</dbReference>
<dbReference type="PROSITE" id="PS50030">
    <property type="entry name" value="UBA"/>
    <property type="match status" value="1"/>
</dbReference>
<dbReference type="InterPro" id="IPR009060">
    <property type="entry name" value="UBA-like_sf"/>
</dbReference>
<dbReference type="Gene3D" id="3.90.228.10">
    <property type="match status" value="1"/>
</dbReference>
<reference evidence="9" key="2">
    <citation type="submission" date="2020-11" db="EMBL/GenBank/DDBJ databases">
        <authorList>
            <person name="McCartney M.A."/>
            <person name="Auch B."/>
            <person name="Kono T."/>
            <person name="Mallez S."/>
            <person name="Becker A."/>
            <person name="Gohl D.M."/>
            <person name="Silverstein K.A.T."/>
            <person name="Koren S."/>
            <person name="Bechman K.B."/>
            <person name="Herman A."/>
            <person name="Abrahante J.E."/>
            <person name="Garbe J."/>
        </authorList>
    </citation>
    <scope>NUCLEOTIDE SEQUENCE</scope>
    <source>
        <strain evidence="9">Duluth1</strain>
        <tissue evidence="9">Whole animal</tissue>
    </source>
</reference>
<evidence type="ECO:0000259" key="8">
    <source>
        <dbReference type="PROSITE" id="PS51059"/>
    </source>
</evidence>
<keyword evidence="3" id="KW-0548">Nucleotidyltransferase</keyword>
<dbReference type="OrthoDB" id="109543at2759"/>
<dbReference type="InterPro" id="IPR012317">
    <property type="entry name" value="Poly(ADP-ribose)pol_cat_dom"/>
</dbReference>
<keyword evidence="1 6" id="KW-0328">Glycosyltransferase</keyword>
<dbReference type="InterPro" id="IPR051838">
    <property type="entry name" value="ARTD_PARP"/>
</dbReference>
<comment type="caution">
    <text evidence="9">The sequence shown here is derived from an EMBL/GenBank/DDBJ whole genome shotgun (WGS) entry which is preliminary data.</text>
</comment>
<dbReference type="SUPFAM" id="SSF46934">
    <property type="entry name" value="UBA-like"/>
    <property type="match status" value="1"/>
</dbReference>
<reference evidence="9" key="1">
    <citation type="journal article" date="2019" name="bioRxiv">
        <title>The Genome of the Zebra Mussel, Dreissena polymorpha: A Resource for Invasive Species Research.</title>
        <authorList>
            <person name="McCartney M.A."/>
            <person name="Auch B."/>
            <person name="Kono T."/>
            <person name="Mallez S."/>
            <person name="Zhang Y."/>
            <person name="Obille A."/>
            <person name="Becker A."/>
            <person name="Abrahante J.E."/>
            <person name="Garbe J."/>
            <person name="Badalamenti J.P."/>
            <person name="Herman A."/>
            <person name="Mangelson H."/>
            <person name="Liachko I."/>
            <person name="Sullivan S."/>
            <person name="Sone E.D."/>
            <person name="Koren S."/>
            <person name="Silverstein K.A.T."/>
            <person name="Beckman K.B."/>
            <person name="Gohl D.M."/>
        </authorList>
    </citation>
    <scope>NUCLEOTIDE SEQUENCE</scope>
    <source>
        <strain evidence="9">Duluth1</strain>
        <tissue evidence="9">Whole animal</tissue>
    </source>
</reference>
<evidence type="ECO:0000259" key="7">
    <source>
        <dbReference type="PROSITE" id="PS50030"/>
    </source>
</evidence>
<proteinExistence type="inferred from homology"/>
<accession>A0A9D4F593</accession>
<protein>
    <recommendedName>
        <fullName evidence="6">Poly [ADP-ribose] polymerase</fullName>
        <shortName evidence="6">PARP</shortName>
        <ecNumber evidence="6">2.4.2.-</ecNumber>
    </recommendedName>
</protein>
<dbReference type="CDD" id="cd01341">
    <property type="entry name" value="ADP_ribosyl"/>
    <property type="match status" value="1"/>
</dbReference>
<evidence type="ECO:0000313" key="10">
    <source>
        <dbReference type="Proteomes" id="UP000828390"/>
    </source>
</evidence>
<dbReference type="Gene3D" id="1.10.8.10">
    <property type="entry name" value="DNA helicase RuvA subunit, C-terminal domain"/>
    <property type="match status" value="1"/>
</dbReference>
<evidence type="ECO:0000313" key="9">
    <source>
        <dbReference type="EMBL" id="KAH3792128.1"/>
    </source>
</evidence>
<dbReference type="PANTHER" id="PTHR21328">
    <property type="entry name" value="POLY ADP-RIBOSE POLYMERASE FAMILY, MEMBER PARP"/>
    <property type="match status" value="1"/>
</dbReference>